<keyword evidence="3" id="KW-1185">Reference proteome</keyword>
<comment type="caution">
    <text evidence="2">The sequence shown here is derived from an EMBL/GenBank/DDBJ whole genome shotgun (WGS) entry which is preliminary data.</text>
</comment>
<protein>
    <submittedName>
        <fullName evidence="2">Pollen receptor-like kinase 4</fullName>
    </submittedName>
</protein>
<dbReference type="PANTHER" id="PTHR48007">
    <property type="entry name" value="LEUCINE-RICH REPEAT RECEPTOR-LIKE PROTEIN KINASE PXC1"/>
    <property type="match status" value="1"/>
</dbReference>
<feature type="compositionally biased region" description="Basic residues" evidence="1">
    <location>
        <begin position="182"/>
        <end position="192"/>
    </location>
</feature>
<accession>A0A3L6T7E5</accession>
<dbReference type="InterPro" id="IPR046959">
    <property type="entry name" value="PRK1-6/SRF4-like"/>
</dbReference>
<gene>
    <name evidence="2" type="ORF">C2845_PM03G02390</name>
</gene>
<dbReference type="Gene3D" id="3.80.10.10">
    <property type="entry name" value="Ribonuclease Inhibitor"/>
    <property type="match status" value="1"/>
</dbReference>
<dbReference type="EMBL" id="PQIB02000002">
    <property type="protein sequence ID" value="RLN34221.1"/>
    <property type="molecule type" value="Genomic_DNA"/>
</dbReference>
<feature type="region of interest" description="Disordered" evidence="1">
    <location>
        <begin position="178"/>
        <end position="231"/>
    </location>
</feature>
<dbReference type="STRING" id="4540.A0A3L6T7E5"/>
<sequence>MKIRNYEQGGDERYSVCLPMCRDSNKTATPHERPSPSTRSADTSPPSASCGDAQGPAFSPVGLASLPPPLLAAVALVLAAAAAAKAQSEADALHAFHAALRGLDGGPPGELSQWDARPGAPPCDGDTARWDRVRRCAGGRVVVLQLEGLRLQDAAPDLRLLVPLGGLRLLSLANNSLAGGHGRARCDRRRASQLRASRRPDPVRGGAGADAAAAEARWGRRQGVRPGLESA</sequence>
<name>A0A3L6T7E5_PANMI</name>
<dbReference type="GO" id="GO:0016301">
    <property type="term" value="F:kinase activity"/>
    <property type="evidence" value="ECO:0007669"/>
    <property type="project" value="UniProtKB-KW"/>
</dbReference>
<dbReference type="InterPro" id="IPR032675">
    <property type="entry name" value="LRR_dom_sf"/>
</dbReference>
<organism evidence="2 3">
    <name type="scientific">Panicum miliaceum</name>
    <name type="common">Proso millet</name>
    <name type="synonym">Broomcorn millet</name>
    <dbReference type="NCBI Taxonomy" id="4540"/>
    <lineage>
        <taxon>Eukaryota</taxon>
        <taxon>Viridiplantae</taxon>
        <taxon>Streptophyta</taxon>
        <taxon>Embryophyta</taxon>
        <taxon>Tracheophyta</taxon>
        <taxon>Spermatophyta</taxon>
        <taxon>Magnoliopsida</taxon>
        <taxon>Liliopsida</taxon>
        <taxon>Poales</taxon>
        <taxon>Poaceae</taxon>
        <taxon>PACMAD clade</taxon>
        <taxon>Panicoideae</taxon>
        <taxon>Panicodae</taxon>
        <taxon>Paniceae</taxon>
        <taxon>Panicinae</taxon>
        <taxon>Panicum</taxon>
        <taxon>Panicum sect. Panicum</taxon>
    </lineage>
</organism>
<evidence type="ECO:0000313" key="3">
    <source>
        <dbReference type="Proteomes" id="UP000275267"/>
    </source>
</evidence>
<feature type="region of interest" description="Disordered" evidence="1">
    <location>
        <begin position="22"/>
        <end position="55"/>
    </location>
</feature>
<feature type="compositionally biased region" description="Polar residues" evidence="1">
    <location>
        <begin position="35"/>
        <end position="47"/>
    </location>
</feature>
<proteinExistence type="predicted"/>
<reference evidence="3" key="1">
    <citation type="journal article" date="2019" name="Nat. Commun.">
        <title>The genome of broomcorn millet.</title>
        <authorList>
            <person name="Zou C."/>
            <person name="Miki D."/>
            <person name="Li D."/>
            <person name="Tang Q."/>
            <person name="Xiao L."/>
            <person name="Rajput S."/>
            <person name="Deng P."/>
            <person name="Jia W."/>
            <person name="Huang R."/>
            <person name="Zhang M."/>
            <person name="Sun Y."/>
            <person name="Hu J."/>
            <person name="Fu X."/>
            <person name="Schnable P.S."/>
            <person name="Li F."/>
            <person name="Zhang H."/>
            <person name="Feng B."/>
            <person name="Zhu X."/>
            <person name="Liu R."/>
            <person name="Schnable J.C."/>
            <person name="Zhu J.-K."/>
            <person name="Zhang H."/>
        </authorList>
    </citation>
    <scope>NUCLEOTIDE SEQUENCE [LARGE SCALE GENOMIC DNA]</scope>
</reference>
<dbReference type="Proteomes" id="UP000275267">
    <property type="component" value="Unassembled WGS sequence"/>
</dbReference>
<evidence type="ECO:0000313" key="2">
    <source>
        <dbReference type="EMBL" id="RLN34221.1"/>
    </source>
</evidence>
<evidence type="ECO:0000256" key="1">
    <source>
        <dbReference type="SAM" id="MobiDB-lite"/>
    </source>
</evidence>
<feature type="compositionally biased region" description="Basic and acidic residues" evidence="1">
    <location>
        <begin position="23"/>
        <end position="34"/>
    </location>
</feature>
<dbReference type="PANTHER" id="PTHR48007:SF64">
    <property type="entry name" value="POLLEN RECEPTOR-LIKE KINASE 1"/>
    <property type="match status" value="1"/>
</dbReference>
<dbReference type="AlphaFoldDB" id="A0A3L6T7E5"/>